<dbReference type="STRING" id="555778.Hneap_2193"/>
<keyword evidence="2" id="KW-0472">Membrane</keyword>
<dbReference type="InterPro" id="IPR025194">
    <property type="entry name" value="RodZ-like_C"/>
</dbReference>
<feature type="compositionally biased region" description="Polar residues" evidence="1">
    <location>
        <begin position="195"/>
        <end position="207"/>
    </location>
</feature>
<dbReference type="Proteomes" id="UP000009102">
    <property type="component" value="Chromosome"/>
</dbReference>
<dbReference type="KEGG" id="hna:Hneap_2193"/>
<name>D0KWA6_HALNC</name>
<evidence type="ECO:0000256" key="1">
    <source>
        <dbReference type="SAM" id="MobiDB-lite"/>
    </source>
</evidence>
<dbReference type="Gene3D" id="1.10.260.40">
    <property type="entry name" value="lambda repressor-like DNA-binding domains"/>
    <property type="match status" value="1"/>
</dbReference>
<accession>D0KWA6</accession>
<keyword evidence="5" id="KW-1185">Reference proteome</keyword>
<evidence type="ECO:0000256" key="2">
    <source>
        <dbReference type="SAM" id="Phobius"/>
    </source>
</evidence>
<feature type="domain" description="Cytoskeleton protein RodZ-like C-terminal" evidence="3">
    <location>
        <begin position="308"/>
        <end position="369"/>
    </location>
</feature>
<dbReference type="AlphaFoldDB" id="D0KWA6"/>
<dbReference type="eggNOG" id="COG1426">
    <property type="taxonomic scope" value="Bacteria"/>
</dbReference>
<dbReference type="Pfam" id="PF13413">
    <property type="entry name" value="HTH_25"/>
    <property type="match status" value="1"/>
</dbReference>
<feature type="region of interest" description="Disordered" evidence="1">
    <location>
        <begin position="1"/>
        <end position="34"/>
    </location>
</feature>
<proteinExistence type="predicted"/>
<dbReference type="Pfam" id="PF13464">
    <property type="entry name" value="RodZ_C"/>
    <property type="match status" value="1"/>
</dbReference>
<dbReference type="GO" id="GO:0003677">
    <property type="term" value="F:DNA binding"/>
    <property type="evidence" value="ECO:0007669"/>
    <property type="project" value="InterPro"/>
</dbReference>
<dbReference type="SUPFAM" id="SSF47413">
    <property type="entry name" value="lambda repressor-like DNA-binding domains"/>
    <property type="match status" value="1"/>
</dbReference>
<evidence type="ECO:0000313" key="4">
    <source>
        <dbReference type="EMBL" id="ACX97009.1"/>
    </source>
</evidence>
<dbReference type="RefSeq" id="WP_012825041.1">
    <property type="nucleotide sequence ID" value="NC_013422.1"/>
</dbReference>
<evidence type="ECO:0000313" key="5">
    <source>
        <dbReference type="Proteomes" id="UP000009102"/>
    </source>
</evidence>
<keyword evidence="2" id="KW-1133">Transmembrane helix</keyword>
<sequence>MSEGPMNNHEPSLPPLGLKQNAGEETVPGETTALDVSNRKSLGALIQEARTAKGLSAADLAQSLNLDLKIVERLEANQFEGGPEPIYVRAYLKHWAGIVGADPQVWLQAYQLQHGGNVAPNKIGVTAPIEVMTAHKTSHTVHSTNQNNVGRTILRWLLALVVLVIILAVIAIALPSVWQKGLSLLSGKQEQTPLTLNGETSGSTVSLPVQPLPALNTPAEPSKAVTQTTTNEAPPPPPLATPLVAPAANDSASTPPSVTSTTNTPAQTEPTTPDTAASTTPTPADATPAEQTAPAAAPNANLVIKVDSADCWVEVRDAAGKRLVYDVIKKGEERTVPGAGPFTITLGNPSAVTVLWKGEPVKLGAPNSTTGVIRTTVGGS</sequence>
<dbReference type="InterPro" id="IPR050400">
    <property type="entry name" value="Bact_Cytoskel_RodZ"/>
</dbReference>
<keyword evidence="2" id="KW-0812">Transmembrane</keyword>
<protein>
    <recommendedName>
        <fullName evidence="3">Cytoskeleton protein RodZ-like C-terminal domain-containing protein</fullName>
    </recommendedName>
</protein>
<evidence type="ECO:0000259" key="3">
    <source>
        <dbReference type="Pfam" id="PF13464"/>
    </source>
</evidence>
<feature type="region of interest" description="Disordered" evidence="1">
    <location>
        <begin position="195"/>
        <end position="295"/>
    </location>
</feature>
<gene>
    <name evidence="4" type="ordered locus">Hneap_2193</name>
</gene>
<dbReference type="EMBL" id="CP001801">
    <property type="protein sequence ID" value="ACX97009.1"/>
    <property type="molecule type" value="Genomic_DNA"/>
</dbReference>
<organism evidence="4 5">
    <name type="scientific">Halothiobacillus neapolitanus (strain ATCC 23641 / DSM 15147 / CIP 104769 / NCIMB 8539 / c2)</name>
    <name type="common">Thiobacillus neapolitanus</name>
    <dbReference type="NCBI Taxonomy" id="555778"/>
    <lineage>
        <taxon>Bacteria</taxon>
        <taxon>Pseudomonadati</taxon>
        <taxon>Pseudomonadota</taxon>
        <taxon>Gammaproteobacteria</taxon>
        <taxon>Chromatiales</taxon>
        <taxon>Halothiobacillaceae</taxon>
        <taxon>Halothiobacillus</taxon>
    </lineage>
</organism>
<dbReference type="PANTHER" id="PTHR34475">
    <property type="match status" value="1"/>
</dbReference>
<feature type="compositionally biased region" description="Low complexity" evidence="1">
    <location>
        <begin position="241"/>
        <end position="295"/>
    </location>
</feature>
<reference evidence="4 5" key="1">
    <citation type="submission" date="2009-10" db="EMBL/GenBank/DDBJ databases">
        <title>Complete sequence of Halothiobacillus neapolitanus c2.</title>
        <authorList>
            <consortium name="US DOE Joint Genome Institute"/>
            <person name="Lucas S."/>
            <person name="Copeland A."/>
            <person name="Lapidus A."/>
            <person name="Glavina del Rio T."/>
            <person name="Tice H."/>
            <person name="Bruce D."/>
            <person name="Goodwin L."/>
            <person name="Pitluck S."/>
            <person name="Davenport K."/>
            <person name="Brettin T."/>
            <person name="Detter J.C."/>
            <person name="Han C."/>
            <person name="Tapia R."/>
            <person name="Larimer F."/>
            <person name="Land M."/>
            <person name="Hauser L."/>
            <person name="Kyrpides N."/>
            <person name="Mikhailova N."/>
            <person name="Kerfeld C."/>
            <person name="Cannon G."/>
            <person name="Heinhort S."/>
        </authorList>
    </citation>
    <scope>NUCLEOTIDE SEQUENCE [LARGE SCALE GENOMIC DNA]</scope>
    <source>
        <strain evidence="5">ATCC 23641 / c2</strain>
    </source>
</reference>
<dbReference type="HOGENOM" id="CLU_047530_3_1_6"/>
<dbReference type="PANTHER" id="PTHR34475:SF1">
    <property type="entry name" value="CYTOSKELETON PROTEIN RODZ"/>
    <property type="match status" value="1"/>
</dbReference>
<dbReference type="InterPro" id="IPR010982">
    <property type="entry name" value="Lambda_DNA-bd_dom_sf"/>
</dbReference>
<feature type="transmembrane region" description="Helical" evidence="2">
    <location>
        <begin position="156"/>
        <end position="178"/>
    </location>
</feature>